<dbReference type="Gene3D" id="1.10.1660.10">
    <property type="match status" value="1"/>
</dbReference>
<protein>
    <submittedName>
        <fullName evidence="2">Regulatory protein, MerR</fullName>
    </submittedName>
</protein>
<organism evidence="2 3">
    <name type="scientific">Euzebya pacifica</name>
    <dbReference type="NCBI Taxonomy" id="1608957"/>
    <lineage>
        <taxon>Bacteria</taxon>
        <taxon>Bacillati</taxon>
        <taxon>Actinomycetota</taxon>
        <taxon>Nitriliruptoria</taxon>
        <taxon>Euzebyales</taxon>
    </lineage>
</organism>
<reference evidence="2 3" key="1">
    <citation type="submission" date="2018-09" db="EMBL/GenBank/DDBJ databases">
        <title>Complete genome sequence of Euzebya sp. DY32-46 isolated from seawater of Pacific Ocean.</title>
        <authorList>
            <person name="Xu L."/>
            <person name="Wu Y.-H."/>
            <person name="Xu X.-W."/>
        </authorList>
    </citation>
    <scope>NUCLEOTIDE SEQUENCE [LARGE SCALE GENOMIC DNA]</scope>
    <source>
        <strain evidence="2 3">DY32-46</strain>
    </source>
</reference>
<gene>
    <name evidence="2" type="ORF">DVS28_a3484</name>
</gene>
<feature type="domain" description="HTH merR-type" evidence="1">
    <location>
        <begin position="1"/>
        <end position="59"/>
    </location>
</feature>
<evidence type="ECO:0000259" key="1">
    <source>
        <dbReference type="PROSITE" id="PS50937"/>
    </source>
</evidence>
<keyword evidence="3" id="KW-1185">Reference proteome</keyword>
<dbReference type="GO" id="GO:0006355">
    <property type="term" value="P:regulation of DNA-templated transcription"/>
    <property type="evidence" value="ECO:0007669"/>
    <property type="project" value="InterPro"/>
</dbReference>
<dbReference type="SMART" id="SM00422">
    <property type="entry name" value="HTH_MERR"/>
    <property type="match status" value="1"/>
</dbReference>
<dbReference type="SUPFAM" id="SSF46955">
    <property type="entry name" value="Putative DNA-binding domain"/>
    <property type="match status" value="1"/>
</dbReference>
<dbReference type="Proteomes" id="UP000264006">
    <property type="component" value="Chromosome"/>
</dbReference>
<sequence>MSVATIKYWIREGLVPPGATSAPNQAAYDDAHLHRVRLIRALREVADLPIATVADVLAVVDDEGVPLHDALGRTHRALADVPDIGDSPTADGAIDEVDTWLHTMGWQVSADAPDRIVLAHALLVMREMGREESAVDFQPWAQAAMRLAEHEVGTIEGADGRADAVERMVVGTVVHGQVLGALRRLAQEHLSAQRIGDPPPPPGGAPPPD</sequence>
<evidence type="ECO:0000313" key="2">
    <source>
        <dbReference type="EMBL" id="AXV08157.1"/>
    </source>
</evidence>
<dbReference type="GO" id="GO:0003677">
    <property type="term" value="F:DNA binding"/>
    <property type="evidence" value="ECO:0007669"/>
    <property type="project" value="InterPro"/>
</dbReference>
<accession>A0A346Y110</accession>
<proteinExistence type="predicted"/>
<evidence type="ECO:0000313" key="3">
    <source>
        <dbReference type="Proteomes" id="UP000264006"/>
    </source>
</evidence>
<dbReference type="EMBL" id="CP031165">
    <property type="protein sequence ID" value="AXV08157.1"/>
    <property type="molecule type" value="Genomic_DNA"/>
</dbReference>
<name>A0A346Y110_9ACTN</name>
<dbReference type="AlphaFoldDB" id="A0A346Y110"/>
<dbReference type="KEGG" id="euz:DVS28_a3484"/>
<dbReference type="PROSITE" id="PS50937">
    <property type="entry name" value="HTH_MERR_2"/>
    <property type="match status" value="1"/>
</dbReference>
<dbReference type="InterPro" id="IPR009061">
    <property type="entry name" value="DNA-bd_dom_put_sf"/>
</dbReference>
<dbReference type="Pfam" id="PF13411">
    <property type="entry name" value="MerR_1"/>
    <property type="match status" value="1"/>
</dbReference>
<dbReference type="InterPro" id="IPR000551">
    <property type="entry name" value="MerR-type_HTH_dom"/>
</dbReference>